<name>A0ABN8U6I9_9BACL</name>
<dbReference type="Proteomes" id="UP001154322">
    <property type="component" value="Unassembled WGS sequence"/>
</dbReference>
<comment type="caution">
    <text evidence="1">The sequence shown here is derived from an EMBL/GenBank/DDBJ whole genome shotgun (WGS) entry which is preliminary data.</text>
</comment>
<organism evidence="1 2">
    <name type="scientific">Paenibacillus melissococcoides</name>
    <dbReference type="NCBI Taxonomy" id="2912268"/>
    <lineage>
        <taxon>Bacteria</taxon>
        <taxon>Bacillati</taxon>
        <taxon>Bacillota</taxon>
        <taxon>Bacilli</taxon>
        <taxon>Bacillales</taxon>
        <taxon>Paenibacillaceae</taxon>
        <taxon>Paenibacillus</taxon>
    </lineage>
</organism>
<reference evidence="1" key="1">
    <citation type="submission" date="2022-06" db="EMBL/GenBank/DDBJ databases">
        <authorList>
            <person name="Dietemann V."/>
            <person name="Ory F."/>
            <person name="Dainat B."/>
            <person name="Oberhansli S."/>
        </authorList>
    </citation>
    <scope>NUCLEOTIDE SEQUENCE</scope>
    <source>
        <strain evidence="1">Ena-SAMPLE-TAB-26-04-2022-14:26:32:270-5432</strain>
    </source>
</reference>
<protein>
    <submittedName>
        <fullName evidence="1">Uncharacterized protein</fullName>
    </submittedName>
</protein>
<keyword evidence="2" id="KW-1185">Reference proteome</keyword>
<evidence type="ECO:0000313" key="2">
    <source>
        <dbReference type="Proteomes" id="UP001154322"/>
    </source>
</evidence>
<dbReference type="EMBL" id="CALYLO010000005">
    <property type="protein sequence ID" value="CAH8246727.1"/>
    <property type="molecule type" value="Genomic_DNA"/>
</dbReference>
<gene>
    <name evidence="1" type="ORF">WJ0W_003960</name>
</gene>
<accession>A0ABN8U6I9</accession>
<proteinExistence type="predicted"/>
<sequence length="79" mass="9041">MIKKQNCSQIHQDLVTSGILEENSRDLEATRKGAKTWSEWQGHSKLGPVPDEIREKMLNAEKKAKEAIVEALEKRLNKK</sequence>
<evidence type="ECO:0000313" key="1">
    <source>
        <dbReference type="EMBL" id="CAH8246727.1"/>
    </source>
</evidence>